<sequence>MCAALAVATIPANAGLFVNNNLSCDISLDVYASEPGSGASCTHVVWFKLAANNSVAYNNTNAPQLVFNVWRDAALGPLVPLPISANGIWDAASLVQYPGGPEVGRSGACAPGTFSSGYWTGTCPTYTLNWTSLGGNNVLIDINP</sequence>
<evidence type="ECO:0000313" key="1">
    <source>
        <dbReference type="EMBL" id="PSK95169.1"/>
    </source>
</evidence>
<name>A0A2P8DD99_9BACT</name>
<proteinExistence type="predicted"/>
<keyword evidence="2" id="KW-1185">Reference proteome</keyword>
<evidence type="ECO:0000313" key="2">
    <source>
        <dbReference type="Proteomes" id="UP000240572"/>
    </source>
</evidence>
<protein>
    <submittedName>
        <fullName evidence="1">Uncharacterized protein</fullName>
    </submittedName>
</protein>
<dbReference type="EMBL" id="PYGD01000001">
    <property type="protein sequence ID" value="PSK95169.1"/>
    <property type="molecule type" value="Genomic_DNA"/>
</dbReference>
<dbReference type="AlphaFoldDB" id="A0A2P8DD99"/>
<organism evidence="1 2">
    <name type="scientific">Taibaiella chishuiensis</name>
    <dbReference type="NCBI Taxonomy" id="1434707"/>
    <lineage>
        <taxon>Bacteria</taxon>
        <taxon>Pseudomonadati</taxon>
        <taxon>Bacteroidota</taxon>
        <taxon>Chitinophagia</taxon>
        <taxon>Chitinophagales</taxon>
        <taxon>Chitinophagaceae</taxon>
        <taxon>Taibaiella</taxon>
    </lineage>
</organism>
<gene>
    <name evidence="1" type="ORF">B0I18_1011334</name>
</gene>
<reference evidence="1 2" key="1">
    <citation type="submission" date="2018-03" db="EMBL/GenBank/DDBJ databases">
        <title>Genomic Encyclopedia of Type Strains, Phase III (KMG-III): the genomes of soil and plant-associated and newly described type strains.</title>
        <authorList>
            <person name="Whitman W."/>
        </authorList>
    </citation>
    <scope>NUCLEOTIDE SEQUENCE [LARGE SCALE GENOMIC DNA]</scope>
    <source>
        <strain evidence="1 2">CGMCC 1.12700</strain>
    </source>
</reference>
<dbReference type="Proteomes" id="UP000240572">
    <property type="component" value="Unassembled WGS sequence"/>
</dbReference>
<accession>A0A2P8DD99</accession>
<comment type="caution">
    <text evidence="1">The sequence shown here is derived from an EMBL/GenBank/DDBJ whole genome shotgun (WGS) entry which is preliminary data.</text>
</comment>